<keyword evidence="6" id="KW-1185">Reference proteome</keyword>
<dbReference type="InterPro" id="IPR020904">
    <property type="entry name" value="Sc_DH/Rdtase_CS"/>
</dbReference>
<accession>A0A6P1NIG4</accession>
<dbReference type="GO" id="GO:0016491">
    <property type="term" value="F:oxidoreductase activity"/>
    <property type="evidence" value="ECO:0007669"/>
    <property type="project" value="UniProtKB-KW"/>
</dbReference>
<protein>
    <submittedName>
        <fullName evidence="5">SDR family NAD(P)-dependent oxidoreductase</fullName>
    </submittedName>
</protein>
<keyword evidence="2" id="KW-0560">Oxidoreductase</keyword>
<dbReference type="InterPro" id="IPR051911">
    <property type="entry name" value="SDR_oxidoreductase"/>
</dbReference>
<dbReference type="PROSITE" id="PS00061">
    <property type="entry name" value="ADH_SHORT"/>
    <property type="match status" value="1"/>
</dbReference>
<dbReference type="Proteomes" id="UP000464186">
    <property type="component" value="Chromosome"/>
</dbReference>
<evidence type="ECO:0000313" key="5">
    <source>
        <dbReference type="EMBL" id="QHK18913.1"/>
    </source>
</evidence>
<evidence type="ECO:0000256" key="1">
    <source>
        <dbReference type="ARBA" id="ARBA00006484"/>
    </source>
</evidence>
<reference evidence="5 6" key="1">
    <citation type="submission" date="2020-01" db="EMBL/GenBank/DDBJ databases">
        <title>Pseudarthrobacter psychrotolerans sp. nov., isolated from antarctic soil.</title>
        <authorList>
            <person name="Shin Y."/>
            <person name="Park W."/>
        </authorList>
    </citation>
    <scope>NUCLEOTIDE SEQUENCE [LARGE SCALE GENOMIC DNA]</scope>
    <source>
        <strain evidence="5 6">YJ56</strain>
    </source>
</reference>
<dbReference type="SUPFAM" id="SSF51735">
    <property type="entry name" value="NAD(P)-binding Rossmann-fold domains"/>
    <property type="match status" value="1"/>
</dbReference>
<dbReference type="PANTHER" id="PTHR43976:SF16">
    <property type="entry name" value="SHORT-CHAIN DEHYDROGENASE_REDUCTASE FAMILY PROTEIN"/>
    <property type="match status" value="1"/>
</dbReference>
<feature type="domain" description="Ketoreductase" evidence="4">
    <location>
        <begin position="3"/>
        <end position="184"/>
    </location>
</feature>
<dbReference type="KEGG" id="psey:GU243_03060"/>
<dbReference type="CDD" id="cd05374">
    <property type="entry name" value="17beta-HSD-like_SDR_c"/>
    <property type="match status" value="1"/>
</dbReference>
<dbReference type="Gene3D" id="3.40.50.720">
    <property type="entry name" value="NAD(P)-binding Rossmann-like Domain"/>
    <property type="match status" value="1"/>
</dbReference>
<dbReference type="EMBL" id="CP047898">
    <property type="protein sequence ID" value="QHK18913.1"/>
    <property type="molecule type" value="Genomic_DNA"/>
</dbReference>
<dbReference type="AlphaFoldDB" id="A0A6P1NIG4"/>
<dbReference type="NCBIfam" id="NF006114">
    <property type="entry name" value="PRK08263.1"/>
    <property type="match status" value="1"/>
</dbReference>
<dbReference type="PRINTS" id="PR00081">
    <property type="entry name" value="GDHRDH"/>
</dbReference>
<gene>
    <name evidence="5" type="ORF">GU243_03060</name>
</gene>
<evidence type="ECO:0000256" key="2">
    <source>
        <dbReference type="ARBA" id="ARBA00023002"/>
    </source>
</evidence>
<dbReference type="Pfam" id="PF00106">
    <property type="entry name" value="adh_short"/>
    <property type="match status" value="1"/>
</dbReference>
<name>A0A6P1NIG4_9MICC</name>
<dbReference type="InterPro" id="IPR057326">
    <property type="entry name" value="KR_dom"/>
</dbReference>
<dbReference type="PANTHER" id="PTHR43976">
    <property type="entry name" value="SHORT CHAIN DEHYDROGENASE"/>
    <property type="match status" value="1"/>
</dbReference>
<comment type="similarity">
    <text evidence="1 3">Belongs to the short-chain dehydrogenases/reductases (SDR) family.</text>
</comment>
<evidence type="ECO:0000256" key="3">
    <source>
        <dbReference type="RuleBase" id="RU000363"/>
    </source>
</evidence>
<sequence length="278" mass="29853">MSKTWFITGASRGFGRRFAEAALSRGDRVAATARRADTLTELVETYGDAVLPLQLDVTDRAEVARAVARTHEHFGALDVVVNNAGYGLFGALEELTEAEVRAQFETNVFGSLWVAQAALPYLREQRSGHIIMLSSMLGIAAFPTTGGYTASKAAVEGLADSLSQEVAGFGIKVTVVQPGAFATDFGTSSSYSAPLAEYDEVRNAFMSGFADVEIGDPDGVGPAILKLVDAENPPLRVFFGTPPLQLIPHIYGTRLEEWNEWAWLSAEAEKNQTATSLT</sequence>
<proteinExistence type="inferred from homology"/>
<dbReference type="InterPro" id="IPR036291">
    <property type="entry name" value="NAD(P)-bd_dom_sf"/>
</dbReference>
<dbReference type="PRINTS" id="PR00080">
    <property type="entry name" value="SDRFAMILY"/>
</dbReference>
<dbReference type="InterPro" id="IPR002347">
    <property type="entry name" value="SDR_fam"/>
</dbReference>
<evidence type="ECO:0000259" key="4">
    <source>
        <dbReference type="SMART" id="SM00822"/>
    </source>
</evidence>
<evidence type="ECO:0000313" key="6">
    <source>
        <dbReference type="Proteomes" id="UP000464186"/>
    </source>
</evidence>
<dbReference type="SMART" id="SM00822">
    <property type="entry name" value="PKS_KR"/>
    <property type="match status" value="1"/>
</dbReference>
<organism evidence="5 6">
    <name type="scientific">Pseudarthrobacter psychrotolerans</name>
    <dbReference type="NCBI Taxonomy" id="2697569"/>
    <lineage>
        <taxon>Bacteria</taxon>
        <taxon>Bacillati</taxon>
        <taxon>Actinomycetota</taxon>
        <taxon>Actinomycetes</taxon>
        <taxon>Micrococcales</taxon>
        <taxon>Micrococcaceae</taxon>
        <taxon>Pseudarthrobacter</taxon>
    </lineage>
</organism>